<reference evidence="1" key="1">
    <citation type="submission" date="2020-10" db="EMBL/GenBank/DDBJ databases">
        <authorList>
            <person name="Gilroy R."/>
        </authorList>
    </citation>
    <scope>NUCLEOTIDE SEQUENCE</scope>
    <source>
        <strain evidence="1">ChiSjej4B22-8349</strain>
    </source>
</reference>
<dbReference type="AlphaFoldDB" id="A0A9D1SUT0"/>
<dbReference type="EMBL" id="DVOB01000158">
    <property type="protein sequence ID" value="HIU96518.1"/>
    <property type="molecule type" value="Genomic_DNA"/>
</dbReference>
<gene>
    <name evidence="1" type="ORF">IAD25_07435</name>
</gene>
<dbReference type="Pfam" id="PF05717">
    <property type="entry name" value="TnpB_IS66"/>
    <property type="match status" value="1"/>
</dbReference>
<proteinExistence type="predicted"/>
<evidence type="ECO:0000313" key="1">
    <source>
        <dbReference type="EMBL" id="HIU96518.1"/>
    </source>
</evidence>
<dbReference type="InterPro" id="IPR008878">
    <property type="entry name" value="Transposase_IS66_Orf2"/>
</dbReference>
<protein>
    <submittedName>
        <fullName evidence="1">IS66 family insertion sequence element accessory protein TnpB</fullName>
    </submittedName>
</protein>
<name>A0A9D1SUT0_9FIRM</name>
<evidence type="ECO:0000313" key="2">
    <source>
        <dbReference type="Proteomes" id="UP000824130"/>
    </source>
</evidence>
<comment type="caution">
    <text evidence="1">The sequence shown here is derived from an EMBL/GenBank/DDBJ whole genome shotgun (WGS) entry which is preliminary data.</text>
</comment>
<dbReference type="Proteomes" id="UP000824130">
    <property type="component" value="Unassembled WGS sequence"/>
</dbReference>
<reference evidence="1" key="2">
    <citation type="journal article" date="2021" name="PeerJ">
        <title>Extensive microbial diversity within the chicken gut microbiome revealed by metagenomics and culture.</title>
        <authorList>
            <person name="Gilroy R."/>
            <person name="Ravi A."/>
            <person name="Getino M."/>
            <person name="Pursley I."/>
            <person name="Horton D.L."/>
            <person name="Alikhan N.F."/>
            <person name="Baker D."/>
            <person name="Gharbi K."/>
            <person name="Hall N."/>
            <person name="Watson M."/>
            <person name="Adriaenssens E.M."/>
            <person name="Foster-Nyarko E."/>
            <person name="Jarju S."/>
            <person name="Secka A."/>
            <person name="Antonio M."/>
            <person name="Oren A."/>
            <person name="Chaudhuri R.R."/>
            <person name="La Ragione R."/>
            <person name="Hildebrand F."/>
            <person name="Pallen M.J."/>
        </authorList>
    </citation>
    <scope>NUCLEOTIDE SEQUENCE</scope>
    <source>
        <strain evidence="1">ChiSjej4B22-8349</strain>
    </source>
</reference>
<sequence length="169" mass="20585">MWRTSDEWEKIIKEAYTSDLPLKRWCLEHNIKDITFRKARERLLREGKLRFMEEKVLLPIDESRKWVRLPSENIRAILVLEPIRGNLSMESMASIIAFDLDLPLIPGQIFFFIEKKWKQIYALKICKNGYCLFSRKLEYGTFYWPKSHSYARDFMYRYEYDRLLKTIEN</sequence>
<accession>A0A9D1SUT0</accession>
<organism evidence="1 2">
    <name type="scientific">Candidatus Allocopromorpha excrementipullorum</name>
    <dbReference type="NCBI Taxonomy" id="2840743"/>
    <lineage>
        <taxon>Bacteria</taxon>
        <taxon>Bacillati</taxon>
        <taxon>Bacillota</taxon>
        <taxon>Clostridia</taxon>
        <taxon>Eubacteriales</taxon>
        <taxon>Eubacteriaceae</taxon>
        <taxon>Eubacteriaceae incertae sedis</taxon>
        <taxon>Candidatus Allocopromorpha</taxon>
    </lineage>
</organism>